<feature type="transmembrane region" description="Helical" evidence="2">
    <location>
        <begin position="213"/>
        <end position="234"/>
    </location>
</feature>
<gene>
    <name evidence="4" type="ORF">e2017b09.tmp0251</name>
</gene>
<dbReference type="Proteomes" id="UP000243681">
    <property type="component" value="Chromosome 1"/>
</dbReference>
<dbReference type="AlphaFoldDB" id="C8TDX4"/>
<keyword evidence="2" id="KW-0472">Membrane</keyword>
<evidence type="ECO:0000313" key="4">
    <source>
        <dbReference type="EMBL" id="CAK51460.1"/>
    </source>
</evidence>
<evidence type="ECO:0000256" key="2">
    <source>
        <dbReference type="SAM" id="Phobius"/>
    </source>
</evidence>
<feature type="compositionally biased region" description="Basic and acidic residues" evidence="1">
    <location>
        <begin position="266"/>
        <end position="285"/>
    </location>
</feature>
<keyword evidence="3" id="KW-0732">Signal</keyword>
<proteinExistence type="predicted"/>
<feature type="region of interest" description="Disordered" evidence="1">
    <location>
        <begin position="662"/>
        <end position="699"/>
    </location>
</feature>
<sequence>MTQAAWLGVSLSFVWGGKLRSQGRKCRKSRKLCRLPDHGYKRNSCVIVVFFSERVIRHCILTANESFVTQNLKAFSPPLPSLARELKALLTDSLHCETNVFVKSIVVDEEASDEVPHGEMARRNPGERPYVTKAESHWYTDPNLVRAFLRQMNPQLNTQLMHDLQYSSNKAQTVGSISYSQQKNDSAAAAGDEDILVQSLSKRKLISASRSRLLLVAFTSLAVAYLLLICFRFIKTGRLVAPQSRSLADHYDVSCDLGDATGDSYNRDGRTTGGTHEHRAKELRNEGTLSPHYQIHGVHDSDTNPQGAGDAASIGEKTYGSSSGCWAQEFQQYDLDLWANRNMPEPIKGRLLNLFSRMVRASKLCRSLLPMLTSTQRLHLTYVVMRLIALDLGAISLVREDMEPARQSVGDSLISLGHECLEGNGSGAKYEGLRPAIRELIALVDKLKLPRRVQHEYDSLKYRKKMSTMMGTAGMVLKNCLGVLEGLLQSSCGDSLELPYAVVQQQIGVLEALYRVHASHINRDRPLRKHIIECQEQTGTHELLSYQLAQTSYKVIPKLRDLQKQMREAVSSAGGLLLLQQPNARQSHGTSRRFVGKSQLREAYPEALHGQRGQHHMLQGSSAAAEQQALHFAASLVSENVYGGPSLPSSAYPLWQPWQPPYQGHESAAQPVPQGTSSPWNQQSQSVSSPSLQASGGSAMPWMHTAHQRIQGAGPRLSLAPSLLARPYRLWATQSADSAFSLGRLQRHTPSGCVVQAPLGPTAQLRQRAGAEQPAAAVRAIEGKECVVPAPVTRIKERAAVRLDAMVNAACDVLEFYSEWLPSPLVFHFKFAAFRGRVRHVLSQNK</sequence>
<keyword evidence="2" id="KW-0812">Transmembrane</keyword>
<feature type="region of interest" description="Disordered" evidence="1">
    <location>
        <begin position="266"/>
        <end position="286"/>
    </location>
</feature>
<feature type="chain" id="PRO_5002992477" evidence="3">
    <location>
        <begin position="17"/>
        <end position="846"/>
    </location>
</feature>
<accession>C8TDX4</accession>
<evidence type="ECO:0000256" key="3">
    <source>
        <dbReference type="SAM" id="SignalP"/>
    </source>
</evidence>
<feature type="signal peptide" evidence="3">
    <location>
        <begin position="1"/>
        <end position="16"/>
    </location>
</feature>
<dbReference type="VEuPathDB" id="ToxoDB:ETH_00018590"/>
<name>C8TDX4_EIMTE</name>
<protein>
    <submittedName>
        <fullName evidence="4">Uncharacterized protein</fullName>
    </submittedName>
</protein>
<evidence type="ECO:0000256" key="1">
    <source>
        <dbReference type="SAM" id="MobiDB-lite"/>
    </source>
</evidence>
<feature type="compositionally biased region" description="Low complexity" evidence="1">
    <location>
        <begin position="677"/>
        <end position="699"/>
    </location>
</feature>
<keyword evidence="2" id="KW-1133">Transmembrane helix</keyword>
<reference evidence="4" key="1">
    <citation type="journal article" date="2007" name="Genome Res.">
        <title>Sequencing and analysis of chromosome 1 of Eimeria tenella reveals a unique segmental organization.</title>
        <authorList>
            <person name="Ling K.H."/>
            <person name="Rajandream M.A."/>
            <person name="Rivailler P."/>
            <person name="Ivens A."/>
            <person name="Yap S.J."/>
            <person name="Madeira A.M.B.N."/>
            <person name="Mungall K."/>
            <person name="Billington K."/>
            <person name="Yee W.Y."/>
            <person name="Bankier A.T."/>
            <person name="Carroll F."/>
            <person name="Durham A.M."/>
            <person name="Peters N."/>
            <person name="Loo S.S."/>
            <person name="Mat-Isa M.N."/>
            <person name="Novaes J."/>
            <person name="Quail M."/>
            <person name="Rosli R."/>
            <person name="Shamsudin M.N."/>
            <person name="Sobreira T.J.P."/>
            <person name="Tivey A.R."/>
            <person name="Wai S.F."/>
            <person name="White S."/>
            <person name="Wu X."/>
            <person name="Kerhornou A.X."/>
            <person name="Blake D."/>
            <person name="Mohamed R."/>
            <person name="Shirley M."/>
            <person name="Gruber A."/>
            <person name="Berriman M."/>
            <person name="Tomley F."/>
            <person name="Dear P.H."/>
            <person name="Wan K.L."/>
        </authorList>
    </citation>
    <scope>NUCLEOTIDE SEQUENCE [LARGE SCALE GENOMIC DNA]</scope>
    <source>
        <strain evidence="4">Houghton</strain>
    </source>
</reference>
<organism evidence="4">
    <name type="scientific">Eimeria tenella</name>
    <name type="common">Coccidian parasite</name>
    <dbReference type="NCBI Taxonomy" id="5802"/>
    <lineage>
        <taxon>Eukaryota</taxon>
        <taxon>Sar</taxon>
        <taxon>Alveolata</taxon>
        <taxon>Apicomplexa</taxon>
        <taxon>Conoidasida</taxon>
        <taxon>Coccidia</taxon>
        <taxon>Eucoccidiorida</taxon>
        <taxon>Eimeriorina</taxon>
        <taxon>Eimeriidae</taxon>
        <taxon>Eimeria</taxon>
    </lineage>
</organism>
<dbReference type="EMBL" id="AM269894">
    <property type="protein sequence ID" value="CAK51460.1"/>
    <property type="molecule type" value="Genomic_DNA"/>
</dbReference>
<dbReference type="VEuPathDB" id="ToxoDB:ETH2_0103500"/>